<accession>A0A443QI28</accession>
<keyword evidence="2" id="KW-0378">Hydrolase</keyword>
<dbReference type="PANTHER" id="PTHR10858">
    <property type="entry name" value="DEOXYRIBONUCLEASE II"/>
    <property type="match status" value="1"/>
</dbReference>
<name>A0A443QI28_9ACAR</name>
<proteinExistence type="inferred from homology"/>
<evidence type="ECO:0000313" key="4">
    <source>
        <dbReference type="Proteomes" id="UP000285301"/>
    </source>
</evidence>
<dbReference type="STRING" id="1965070.A0A443QI28"/>
<dbReference type="CDD" id="cd09120">
    <property type="entry name" value="PLDc_DNaseII_1"/>
    <property type="match status" value="1"/>
</dbReference>
<gene>
    <name evidence="3" type="ORF">B4U79_00204</name>
</gene>
<dbReference type="EMBL" id="NCKU01007410">
    <property type="protein sequence ID" value="RWS02658.1"/>
    <property type="molecule type" value="Genomic_DNA"/>
</dbReference>
<dbReference type="AlphaFoldDB" id="A0A443QI28"/>
<dbReference type="PANTHER" id="PTHR10858:SF23">
    <property type="entry name" value="DEOXYRIBONUCLEASE II"/>
    <property type="match status" value="1"/>
</dbReference>
<sequence length="434" mass="49934">TQFWKCFIVNSKQWLKNYSQRILNDDTSNNENVDWFIAYKIPKLESNATPFDTGFAFVYLLSTNHESSWIQSHKLIDDKQSLFGQTLNQLYTNPKENYILYSDQPPTEKSSMIYGHSKGVLAVDKNTGFWLIHSVPKFPPLIQSRKYDYPLSGRENGQTALCISFNTSTETEKIVNQLLYIRPKIYDFNLSDDIKYLVPNFNDLINGKWSKKLTNTQSIYTIDFNEFISFSKSKLAIIDIYTDLVASSLMSNLFVETWRKGSGIPLQSVCNQKYTVINVNKIMLQHLYWTFESDHSKWAISDNTVETSKTFLCIGDMNRMKSQFKRGGGIVCFNNYFAWNAFKQSILERDSCPYNLKSESSNQTNIFDTILNFIEDLLISFFESRTDRRTGSRPMVADTGRLFEASTGCVIDGALTRIKEKPSAEVDSSTALRI</sequence>
<reference evidence="3 4" key="1">
    <citation type="journal article" date="2018" name="Gigascience">
        <title>Genomes of trombidid mites reveal novel predicted allergens and laterally-transferred genes associated with secondary metabolism.</title>
        <authorList>
            <person name="Dong X."/>
            <person name="Chaisiri K."/>
            <person name="Xia D."/>
            <person name="Armstrong S.D."/>
            <person name="Fang Y."/>
            <person name="Donnelly M.J."/>
            <person name="Kadowaki T."/>
            <person name="McGarry J.W."/>
            <person name="Darby A.C."/>
            <person name="Makepeace B.L."/>
        </authorList>
    </citation>
    <scope>NUCLEOTIDE SEQUENCE [LARGE SCALE GENOMIC DNA]</scope>
    <source>
        <strain evidence="3">UoL-WK</strain>
    </source>
</reference>
<dbReference type="GO" id="GO:0004531">
    <property type="term" value="F:deoxyribonuclease II activity"/>
    <property type="evidence" value="ECO:0007669"/>
    <property type="project" value="InterPro"/>
</dbReference>
<evidence type="ECO:0000256" key="2">
    <source>
        <dbReference type="ARBA" id="ARBA00022801"/>
    </source>
</evidence>
<keyword evidence="4" id="KW-1185">Reference proteome</keyword>
<comment type="caution">
    <text evidence="3">The sequence shown here is derived from an EMBL/GenBank/DDBJ whole genome shotgun (WGS) entry which is preliminary data.</text>
</comment>
<dbReference type="InterPro" id="IPR004947">
    <property type="entry name" value="DNase_II"/>
</dbReference>
<dbReference type="Pfam" id="PF03265">
    <property type="entry name" value="DNase_II"/>
    <property type="match status" value="1"/>
</dbReference>
<dbReference type="GO" id="GO:0006309">
    <property type="term" value="P:apoptotic DNA fragmentation"/>
    <property type="evidence" value="ECO:0007669"/>
    <property type="project" value="TreeGrafter"/>
</dbReference>
<dbReference type="Proteomes" id="UP000285301">
    <property type="component" value="Unassembled WGS sequence"/>
</dbReference>
<dbReference type="OrthoDB" id="10261598at2759"/>
<feature type="non-terminal residue" evidence="3">
    <location>
        <position position="1"/>
    </location>
</feature>
<organism evidence="3 4">
    <name type="scientific">Dinothrombium tinctorium</name>
    <dbReference type="NCBI Taxonomy" id="1965070"/>
    <lineage>
        <taxon>Eukaryota</taxon>
        <taxon>Metazoa</taxon>
        <taxon>Ecdysozoa</taxon>
        <taxon>Arthropoda</taxon>
        <taxon>Chelicerata</taxon>
        <taxon>Arachnida</taxon>
        <taxon>Acari</taxon>
        <taxon>Acariformes</taxon>
        <taxon>Trombidiformes</taxon>
        <taxon>Prostigmata</taxon>
        <taxon>Anystina</taxon>
        <taxon>Parasitengona</taxon>
        <taxon>Trombidioidea</taxon>
        <taxon>Trombidiidae</taxon>
        <taxon>Dinothrombium</taxon>
    </lineage>
</organism>
<evidence type="ECO:0000256" key="1">
    <source>
        <dbReference type="ARBA" id="ARBA00007527"/>
    </source>
</evidence>
<comment type="similarity">
    <text evidence="1">Belongs to the DNase II family.</text>
</comment>
<feature type="non-terminal residue" evidence="3">
    <location>
        <position position="434"/>
    </location>
</feature>
<protein>
    <submittedName>
        <fullName evidence="3">Deoxyribonuclease-2-like protein</fullName>
    </submittedName>
</protein>
<evidence type="ECO:0000313" key="3">
    <source>
        <dbReference type="EMBL" id="RWS02658.1"/>
    </source>
</evidence>
<dbReference type="CDD" id="cd09121">
    <property type="entry name" value="PLDc_DNaseII_2"/>
    <property type="match status" value="1"/>
</dbReference>